<evidence type="ECO:0000313" key="9">
    <source>
        <dbReference type="Proteomes" id="UP001296104"/>
    </source>
</evidence>
<evidence type="ECO:0000313" key="8">
    <source>
        <dbReference type="EMBL" id="CAK3986232.1"/>
    </source>
</evidence>
<feature type="compositionally biased region" description="Basic and acidic residues" evidence="6">
    <location>
        <begin position="83"/>
        <end position="97"/>
    </location>
</feature>
<protein>
    <submittedName>
        <fullName evidence="8">Transcription initiation factor TFIID subunit 7</fullName>
    </submittedName>
</protein>
<evidence type="ECO:0000256" key="2">
    <source>
        <dbReference type="ARBA" id="ARBA00009368"/>
    </source>
</evidence>
<feature type="compositionally biased region" description="Acidic residues" evidence="6">
    <location>
        <begin position="465"/>
        <end position="491"/>
    </location>
</feature>
<organism evidence="8 9">
    <name type="scientific">Lecanosticta acicola</name>
    <dbReference type="NCBI Taxonomy" id="111012"/>
    <lineage>
        <taxon>Eukaryota</taxon>
        <taxon>Fungi</taxon>
        <taxon>Dikarya</taxon>
        <taxon>Ascomycota</taxon>
        <taxon>Pezizomycotina</taxon>
        <taxon>Dothideomycetes</taxon>
        <taxon>Dothideomycetidae</taxon>
        <taxon>Mycosphaerellales</taxon>
        <taxon>Mycosphaerellaceae</taxon>
        <taxon>Lecanosticta</taxon>
    </lineage>
</organism>
<feature type="domain" description="TAFII55 protein conserved region" evidence="7">
    <location>
        <begin position="184"/>
        <end position="346"/>
    </location>
</feature>
<evidence type="ECO:0000259" key="7">
    <source>
        <dbReference type="SMART" id="SM01370"/>
    </source>
</evidence>
<evidence type="ECO:0000256" key="6">
    <source>
        <dbReference type="SAM" id="MobiDB-lite"/>
    </source>
</evidence>
<proteinExistence type="inferred from homology"/>
<dbReference type="Proteomes" id="UP001296104">
    <property type="component" value="Unassembled WGS sequence"/>
</dbReference>
<dbReference type="AlphaFoldDB" id="A0AAI9EA41"/>
<evidence type="ECO:0000256" key="3">
    <source>
        <dbReference type="ARBA" id="ARBA00023015"/>
    </source>
</evidence>
<keyword evidence="4" id="KW-0804">Transcription</keyword>
<comment type="similarity">
    <text evidence="2">Belongs to the TAF7 family.</text>
</comment>
<feature type="region of interest" description="Disordered" evidence="6">
    <location>
        <begin position="433"/>
        <end position="510"/>
    </location>
</feature>
<feature type="compositionally biased region" description="Low complexity" evidence="6">
    <location>
        <begin position="16"/>
        <end position="45"/>
    </location>
</feature>
<dbReference type="GO" id="GO:0005669">
    <property type="term" value="C:transcription factor TFIID complex"/>
    <property type="evidence" value="ECO:0007669"/>
    <property type="project" value="InterPro"/>
</dbReference>
<keyword evidence="5" id="KW-0539">Nucleus</keyword>
<comment type="subcellular location">
    <subcellularLocation>
        <location evidence="1">Nucleus</location>
    </subcellularLocation>
</comment>
<reference evidence="8" key="1">
    <citation type="submission" date="2023-11" db="EMBL/GenBank/DDBJ databases">
        <authorList>
            <person name="Alioto T."/>
            <person name="Alioto T."/>
            <person name="Gomez Garrido J."/>
        </authorList>
    </citation>
    <scope>NUCLEOTIDE SEQUENCE</scope>
</reference>
<dbReference type="GO" id="GO:0016251">
    <property type="term" value="F:RNA polymerase II general transcription initiation factor activity"/>
    <property type="evidence" value="ECO:0007669"/>
    <property type="project" value="TreeGrafter"/>
</dbReference>
<dbReference type="PANTHER" id="PTHR12228:SF0">
    <property type="entry name" value="TATA-BOX BINDING PROTEIN ASSOCIATED FACTOR 7"/>
    <property type="match status" value="1"/>
</dbReference>
<dbReference type="Pfam" id="PF04658">
    <property type="entry name" value="TAFII55_N"/>
    <property type="match status" value="1"/>
</dbReference>
<name>A0AAI9EA41_9PEZI</name>
<keyword evidence="3" id="KW-0805">Transcription regulation</keyword>
<evidence type="ECO:0000256" key="1">
    <source>
        <dbReference type="ARBA" id="ARBA00004123"/>
    </source>
</evidence>
<feature type="compositionally biased region" description="Basic and acidic residues" evidence="6">
    <location>
        <begin position="492"/>
        <end position="510"/>
    </location>
</feature>
<sequence>MIKLKLGSKVSVPVDNSNQSQNQSTLQNNATSPATPSAPTPGSGPKLKLNFSQPPTPVEQPAQSGFPAASQQPEVKKKRSYQRKQDGPGKGKKRAAEDEIVFPAAKRISSGPGSQQARKLSIKIGGPQPPASDGIKTKISLSNKPKKKSIPKLIDIRARGKAPPRPKGVGYDSEDSDVEQDPAIQQAFLLRMEEGEDANYLREAIASGKIGPYPLQGDAEVSIKFLEKSLRRAVIKIRGRMYGAVLVDLPCIVESMKSFDKKGWWKVADIAQMLLVLGQCSSEEEAKTMQLPKEVNKENHQYAHGLTPPMHWVRRRRFRKRAKYDDKVSVDEEVARLLQADKEWEDRTGGTVDIDHHTRAEQEQSMEMQEEYSADEDDEEGAIETVEMEGQDYGEADDIDAEAMEREIAAELAAQQFQEEDAPAVSDLIPESAAPIAEQAGTMAAVENAMEESEATPVGTPAEATQDEEESDEDESDEDADDDELDVVDEDAAAKAAERAQQMEEVADLEREVERARQKVQAMTNQLLRQREAQKLAALEEDLRVKRSMFGLDPED</sequence>
<evidence type="ECO:0000256" key="5">
    <source>
        <dbReference type="ARBA" id="ARBA00023242"/>
    </source>
</evidence>
<dbReference type="InterPro" id="IPR006751">
    <property type="entry name" value="TAFII55_prot_cons_reg"/>
</dbReference>
<evidence type="ECO:0000256" key="4">
    <source>
        <dbReference type="ARBA" id="ARBA00023163"/>
    </source>
</evidence>
<comment type="caution">
    <text evidence="8">The sequence shown here is derived from an EMBL/GenBank/DDBJ whole genome shotgun (WGS) entry which is preliminary data.</text>
</comment>
<dbReference type="EMBL" id="CAVMBE010000019">
    <property type="protein sequence ID" value="CAK3986232.1"/>
    <property type="molecule type" value="Genomic_DNA"/>
</dbReference>
<keyword evidence="9" id="KW-1185">Reference proteome</keyword>
<dbReference type="InterPro" id="IPR037817">
    <property type="entry name" value="TAF7"/>
</dbReference>
<dbReference type="PANTHER" id="PTHR12228">
    <property type="entry name" value="TRANSCRIPTION INITIATION FACTOR TFIID 55 KD SUBUNIT-RELATED"/>
    <property type="match status" value="1"/>
</dbReference>
<feature type="region of interest" description="Disordered" evidence="6">
    <location>
        <begin position="1"/>
        <end position="147"/>
    </location>
</feature>
<dbReference type="GO" id="GO:0051123">
    <property type="term" value="P:RNA polymerase II preinitiation complex assembly"/>
    <property type="evidence" value="ECO:0007669"/>
    <property type="project" value="TreeGrafter"/>
</dbReference>
<accession>A0AAI9EA41</accession>
<dbReference type="CDD" id="cd08047">
    <property type="entry name" value="TAF7"/>
    <property type="match status" value="1"/>
</dbReference>
<gene>
    <name evidence="8" type="ORF">LECACI_7A003861</name>
</gene>
<dbReference type="SMART" id="SM01370">
    <property type="entry name" value="TAFII55_N"/>
    <property type="match status" value="1"/>
</dbReference>